<accession>A0AAD2CLC3</accession>
<proteinExistence type="predicted"/>
<comment type="caution">
    <text evidence="1">The sequence shown here is derived from an EMBL/GenBank/DDBJ whole genome shotgun (WGS) entry which is preliminary data.</text>
</comment>
<name>A0AAD2CLC3_9STRA</name>
<dbReference type="Gene3D" id="3.40.30.10">
    <property type="entry name" value="Glutaredoxin"/>
    <property type="match status" value="1"/>
</dbReference>
<evidence type="ECO:0000313" key="1">
    <source>
        <dbReference type="EMBL" id="CAJ1916622.1"/>
    </source>
</evidence>
<dbReference type="EMBL" id="CAKOGP040000001">
    <property type="protein sequence ID" value="CAJ1916622.1"/>
    <property type="molecule type" value="Genomic_DNA"/>
</dbReference>
<gene>
    <name evidence="1" type="ORF">CYCCA115_LOCUS755</name>
</gene>
<reference evidence="1" key="1">
    <citation type="submission" date="2023-08" db="EMBL/GenBank/DDBJ databases">
        <authorList>
            <person name="Audoor S."/>
            <person name="Bilcke G."/>
        </authorList>
    </citation>
    <scope>NUCLEOTIDE SEQUENCE</scope>
</reference>
<protein>
    <submittedName>
        <fullName evidence="1">Uncharacterized protein</fullName>
    </submittedName>
</protein>
<sequence length="106" mass="11587">MGRGALLKYADTCFENQESFMNAAIGDARKSEIKAVFASLAEKAGALDDSFTKDMFLAELDNCENTVKPAFTEHKIALGHSVYDTPIHVIDEKLVPSTESTWGADE</sequence>
<evidence type="ECO:0000313" key="2">
    <source>
        <dbReference type="Proteomes" id="UP001295423"/>
    </source>
</evidence>
<organism evidence="1 2">
    <name type="scientific">Cylindrotheca closterium</name>
    <dbReference type="NCBI Taxonomy" id="2856"/>
    <lineage>
        <taxon>Eukaryota</taxon>
        <taxon>Sar</taxon>
        <taxon>Stramenopiles</taxon>
        <taxon>Ochrophyta</taxon>
        <taxon>Bacillariophyta</taxon>
        <taxon>Bacillariophyceae</taxon>
        <taxon>Bacillariophycidae</taxon>
        <taxon>Bacillariales</taxon>
        <taxon>Bacillariaceae</taxon>
        <taxon>Cylindrotheca</taxon>
    </lineage>
</organism>
<keyword evidence="2" id="KW-1185">Reference proteome</keyword>
<dbReference type="Proteomes" id="UP001295423">
    <property type="component" value="Unassembled WGS sequence"/>
</dbReference>
<dbReference type="AlphaFoldDB" id="A0AAD2CLC3"/>